<dbReference type="GO" id="GO:0051213">
    <property type="term" value="F:dioxygenase activity"/>
    <property type="evidence" value="ECO:0007669"/>
    <property type="project" value="UniProtKB-KW"/>
</dbReference>
<dbReference type="SUPFAM" id="SSF51197">
    <property type="entry name" value="Clavaminate synthase-like"/>
    <property type="match status" value="1"/>
</dbReference>
<reference evidence="7" key="1">
    <citation type="submission" date="2021-05" db="EMBL/GenBank/DDBJ databases">
        <title>The genome of the haptophyte Pavlova lutheri (Diacronema luteri, Pavlovales) - a model for lipid biosynthesis in eukaryotic algae.</title>
        <authorList>
            <person name="Hulatt C.J."/>
            <person name="Posewitz M.C."/>
        </authorList>
    </citation>
    <scope>NUCLEOTIDE SEQUENCE</scope>
    <source>
        <strain evidence="7">NIVA-4/92</strain>
    </source>
</reference>
<organism evidence="7 8">
    <name type="scientific">Diacronema lutheri</name>
    <name type="common">Unicellular marine alga</name>
    <name type="synonym">Monochrysis lutheri</name>
    <dbReference type="NCBI Taxonomy" id="2081491"/>
    <lineage>
        <taxon>Eukaryota</taxon>
        <taxon>Haptista</taxon>
        <taxon>Haptophyta</taxon>
        <taxon>Pavlovophyceae</taxon>
        <taxon>Pavlovales</taxon>
        <taxon>Pavlovaceae</taxon>
        <taxon>Diacronema</taxon>
    </lineage>
</organism>
<comment type="caution">
    <text evidence="7">The sequence shown here is derived from an EMBL/GenBank/DDBJ whole genome shotgun (WGS) entry which is preliminary data.</text>
</comment>
<gene>
    <name evidence="7" type="ORF">KFE25_001088</name>
</gene>
<dbReference type="GO" id="GO:0016705">
    <property type="term" value="F:oxidoreductase activity, acting on paired donors, with incorporation or reduction of molecular oxygen"/>
    <property type="evidence" value="ECO:0007669"/>
    <property type="project" value="InterPro"/>
</dbReference>
<evidence type="ECO:0000256" key="5">
    <source>
        <dbReference type="ARBA" id="ARBA00023004"/>
    </source>
</evidence>
<keyword evidence="3" id="KW-0223">Dioxygenase</keyword>
<keyword evidence="2" id="KW-0479">Metal-binding</keyword>
<dbReference type="SMART" id="SM00702">
    <property type="entry name" value="P4Hc"/>
    <property type="match status" value="1"/>
</dbReference>
<evidence type="ECO:0000313" key="8">
    <source>
        <dbReference type="Proteomes" id="UP000751190"/>
    </source>
</evidence>
<dbReference type="OrthoDB" id="69177at2759"/>
<evidence type="ECO:0000313" key="7">
    <source>
        <dbReference type="EMBL" id="KAG8461484.1"/>
    </source>
</evidence>
<dbReference type="Gene3D" id="2.60.120.620">
    <property type="entry name" value="q2cbj1_9rhob like domain"/>
    <property type="match status" value="1"/>
</dbReference>
<dbReference type="GO" id="GO:0031418">
    <property type="term" value="F:L-ascorbic acid binding"/>
    <property type="evidence" value="ECO:0007669"/>
    <property type="project" value="InterPro"/>
</dbReference>
<keyword evidence="4" id="KW-0560">Oxidoreductase</keyword>
<dbReference type="InterPro" id="IPR005123">
    <property type="entry name" value="Oxoglu/Fe-dep_dioxygenase_dom"/>
</dbReference>
<evidence type="ECO:0000256" key="2">
    <source>
        <dbReference type="ARBA" id="ARBA00022723"/>
    </source>
</evidence>
<dbReference type="InterPro" id="IPR006620">
    <property type="entry name" value="Pro_4_hyd_alph"/>
</dbReference>
<evidence type="ECO:0000256" key="4">
    <source>
        <dbReference type="ARBA" id="ARBA00023002"/>
    </source>
</evidence>
<dbReference type="PROSITE" id="PS51471">
    <property type="entry name" value="FE2OG_OXY"/>
    <property type="match status" value="1"/>
</dbReference>
<evidence type="ECO:0000259" key="6">
    <source>
        <dbReference type="PROSITE" id="PS51471"/>
    </source>
</evidence>
<keyword evidence="5" id="KW-0408">Iron</keyword>
<evidence type="ECO:0000256" key="1">
    <source>
        <dbReference type="ARBA" id="ARBA00001961"/>
    </source>
</evidence>
<dbReference type="AlphaFoldDB" id="A0A8J6C5Y1"/>
<keyword evidence="8" id="KW-1185">Reference proteome</keyword>
<name>A0A8J6C5Y1_DIALT</name>
<protein>
    <recommendedName>
        <fullName evidence="6">Fe2OG dioxygenase domain-containing protein</fullName>
    </recommendedName>
</protein>
<comment type="cofactor">
    <cofactor evidence="1">
        <name>L-ascorbate</name>
        <dbReference type="ChEBI" id="CHEBI:38290"/>
    </cofactor>
</comment>
<evidence type="ECO:0000256" key="3">
    <source>
        <dbReference type="ARBA" id="ARBA00022964"/>
    </source>
</evidence>
<dbReference type="EMBL" id="JAGTXO010000025">
    <property type="protein sequence ID" value="KAG8461484.1"/>
    <property type="molecule type" value="Genomic_DNA"/>
</dbReference>
<feature type="domain" description="Fe2OG dioxygenase" evidence="6">
    <location>
        <begin position="187"/>
        <end position="287"/>
    </location>
</feature>
<accession>A0A8J6C5Y1</accession>
<sequence length="403" mass="42502">MASVLIWIATGAVARNPLAPAVGRTNPLGAAARDDVAARVDNARFHAEETRRSEELFFSHAARGAGTPPARENARAAPHAWDVFSFSGRADDGLDGAPYAPFGTADLARASREPLFSAEECAAVIAEAEADPAWRGAQPLASYASNAPSFRPVRELPHAHRWFNDRLRDTIFPAVHAAFAADELSPELLRCSAASVLRYRATAGQTHLGVHRDGPGVAVTIALNAENEYDGGGTLIEALEPSAQPGHRHGVLRRPAGHVIMHPATVRHGGAPITRGRRYIFVAWLFSAPAVPHGHISTQRAARFLAAALRIAPASSSAHRQELLGAAADGYAEALRMGAAELSESAHVGLAHALLELGRPENVPRAEAALREALRLAPRSESASALLARARAAACSGVALDPV</sequence>
<dbReference type="Proteomes" id="UP000751190">
    <property type="component" value="Unassembled WGS sequence"/>
</dbReference>
<proteinExistence type="predicted"/>
<dbReference type="GO" id="GO:0005506">
    <property type="term" value="F:iron ion binding"/>
    <property type="evidence" value="ECO:0007669"/>
    <property type="project" value="InterPro"/>
</dbReference>